<proteinExistence type="predicted"/>
<name>A0ACB9PGY5_BAUVA</name>
<protein>
    <submittedName>
        <fullName evidence="1">Uncharacterized protein</fullName>
    </submittedName>
</protein>
<evidence type="ECO:0000313" key="2">
    <source>
        <dbReference type="Proteomes" id="UP000828941"/>
    </source>
</evidence>
<reference evidence="1 2" key="1">
    <citation type="journal article" date="2022" name="DNA Res.">
        <title>Chromosomal-level genome assembly of the orchid tree Bauhinia variegata (Leguminosae; Cercidoideae) supports the allotetraploid origin hypothesis of Bauhinia.</title>
        <authorList>
            <person name="Zhong Y."/>
            <person name="Chen Y."/>
            <person name="Zheng D."/>
            <person name="Pang J."/>
            <person name="Liu Y."/>
            <person name="Luo S."/>
            <person name="Meng S."/>
            <person name="Qian L."/>
            <person name="Wei D."/>
            <person name="Dai S."/>
            <person name="Zhou R."/>
        </authorList>
    </citation>
    <scope>NUCLEOTIDE SEQUENCE [LARGE SCALE GENOMIC DNA]</scope>
    <source>
        <strain evidence="1">BV-YZ2020</strain>
    </source>
</reference>
<evidence type="ECO:0000313" key="1">
    <source>
        <dbReference type="EMBL" id="KAI4347706.1"/>
    </source>
</evidence>
<keyword evidence="2" id="KW-1185">Reference proteome</keyword>
<gene>
    <name evidence="1" type="ORF">L6164_008490</name>
</gene>
<comment type="caution">
    <text evidence="1">The sequence shown here is derived from an EMBL/GenBank/DDBJ whole genome shotgun (WGS) entry which is preliminary data.</text>
</comment>
<dbReference type="Proteomes" id="UP000828941">
    <property type="component" value="Chromosome 4"/>
</dbReference>
<sequence length="169" mass="18069">MTASTFPTVAKCSSIGSERHSVVADLDGTLLRGQSSFPYFSLVAFEVLLLQHFSIISVSLSLPENSRRCTSSDADGLLCLLGTCVRVIVKGNPTPSVKKSAGKSGFSSFAYIEPYLIQFSSPPPSAALSQPSLTQFSASLKSFHPSKQLGSAVTGRHRCSHDKETLGRR</sequence>
<organism evidence="1 2">
    <name type="scientific">Bauhinia variegata</name>
    <name type="common">Purple orchid tree</name>
    <name type="synonym">Phanera variegata</name>
    <dbReference type="NCBI Taxonomy" id="167791"/>
    <lineage>
        <taxon>Eukaryota</taxon>
        <taxon>Viridiplantae</taxon>
        <taxon>Streptophyta</taxon>
        <taxon>Embryophyta</taxon>
        <taxon>Tracheophyta</taxon>
        <taxon>Spermatophyta</taxon>
        <taxon>Magnoliopsida</taxon>
        <taxon>eudicotyledons</taxon>
        <taxon>Gunneridae</taxon>
        <taxon>Pentapetalae</taxon>
        <taxon>rosids</taxon>
        <taxon>fabids</taxon>
        <taxon>Fabales</taxon>
        <taxon>Fabaceae</taxon>
        <taxon>Cercidoideae</taxon>
        <taxon>Cercideae</taxon>
        <taxon>Bauhiniinae</taxon>
        <taxon>Bauhinia</taxon>
    </lineage>
</organism>
<accession>A0ACB9PGY5</accession>
<dbReference type="EMBL" id="CM039429">
    <property type="protein sequence ID" value="KAI4347706.1"/>
    <property type="molecule type" value="Genomic_DNA"/>
</dbReference>